<reference evidence="1" key="2">
    <citation type="submission" date="2024-10" db="UniProtKB">
        <authorList>
            <consortium name="EnsemblProtists"/>
        </authorList>
    </citation>
    <scope>IDENTIFICATION</scope>
</reference>
<dbReference type="AlphaFoldDB" id="A0A0D3JJH5"/>
<evidence type="ECO:0000313" key="1">
    <source>
        <dbReference type="EnsemblProtists" id="EOD23660"/>
    </source>
</evidence>
<proteinExistence type="predicted"/>
<protein>
    <submittedName>
        <fullName evidence="1">Uncharacterized protein</fullName>
    </submittedName>
</protein>
<dbReference type="PaxDb" id="2903-EOD23660"/>
<dbReference type="RefSeq" id="XP_005776089.1">
    <property type="nucleotide sequence ID" value="XM_005776032.1"/>
</dbReference>
<dbReference type="HOGENOM" id="CLU_1790525_0_0_1"/>
<dbReference type="KEGG" id="ehx:EMIHUDRAFT_373884"/>
<keyword evidence="2" id="KW-1185">Reference proteome</keyword>
<accession>A0A0D3JJH5</accession>
<organism evidence="1 2">
    <name type="scientific">Emiliania huxleyi (strain CCMP1516)</name>
    <dbReference type="NCBI Taxonomy" id="280463"/>
    <lineage>
        <taxon>Eukaryota</taxon>
        <taxon>Haptista</taxon>
        <taxon>Haptophyta</taxon>
        <taxon>Prymnesiophyceae</taxon>
        <taxon>Isochrysidales</taxon>
        <taxon>Noelaerhabdaceae</taxon>
        <taxon>Emiliania</taxon>
    </lineage>
</organism>
<reference evidence="2" key="1">
    <citation type="journal article" date="2013" name="Nature">
        <title>Pan genome of the phytoplankton Emiliania underpins its global distribution.</title>
        <authorList>
            <person name="Read B.A."/>
            <person name="Kegel J."/>
            <person name="Klute M.J."/>
            <person name="Kuo A."/>
            <person name="Lefebvre S.C."/>
            <person name="Maumus F."/>
            <person name="Mayer C."/>
            <person name="Miller J."/>
            <person name="Monier A."/>
            <person name="Salamov A."/>
            <person name="Young J."/>
            <person name="Aguilar M."/>
            <person name="Claverie J.M."/>
            <person name="Frickenhaus S."/>
            <person name="Gonzalez K."/>
            <person name="Herman E.K."/>
            <person name="Lin Y.C."/>
            <person name="Napier J."/>
            <person name="Ogata H."/>
            <person name="Sarno A.F."/>
            <person name="Shmutz J."/>
            <person name="Schroeder D."/>
            <person name="de Vargas C."/>
            <person name="Verret F."/>
            <person name="von Dassow P."/>
            <person name="Valentin K."/>
            <person name="Van de Peer Y."/>
            <person name="Wheeler G."/>
            <person name="Dacks J.B."/>
            <person name="Delwiche C.F."/>
            <person name="Dyhrman S.T."/>
            <person name="Glockner G."/>
            <person name="John U."/>
            <person name="Richards T."/>
            <person name="Worden A.Z."/>
            <person name="Zhang X."/>
            <person name="Grigoriev I.V."/>
            <person name="Allen A.E."/>
            <person name="Bidle K."/>
            <person name="Borodovsky M."/>
            <person name="Bowler C."/>
            <person name="Brownlee C."/>
            <person name="Cock J.M."/>
            <person name="Elias M."/>
            <person name="Gladyshev V.N."/>
            <person name="Groth M."/>
            <person name="Guda C."/>
            <person name="Hadaegh A."/>
            <person name="Iglesias-Rodriguez M.D."/>
            <person name="Jenkins J."/>
            <person name="Jones B.M."/>
            <person name="Lawson T."/>
            <person name="Leese F."/>
            <person name="Lindquist E."/>
            <person name="Lobanov A."/>
            <person name="Lomsadze A."/>
            <person name="Malik S.B."/>
            <person name="Marsh M.E."/>
            <person name="Mackinder L."/>
            <person name="Mock T."/>
            <person name="Mueller-Roeber B."/>
            <person name="Pagarete A."/>
            <person name="Parker M."/>
            <person name="Probert I."/>
            <person name="Quesneville H."/>
            <person name="Raines C."/>
            <person name="Rensing S.A."/>
            <person name="Riano-Pachon D.M."/>
            <person name="Richier S."/>
            <person name="Rokitta S."/>
            <person name="Shiraiwa Y."/>
            <person name="Soanes D.M."/>
            <person name="van der Giezen M."/>
            <person name="Wahlund T.M."/>
            <person name="Williams B."/>
            <person name="Wilson W."/>
            <person name="Wolfe G."/>
            <person name="Wurch L.L."/>
        </authorList>
    </citation>
    <scope>NUCLEOTIDE SEQUENCE</scope>
</reference>
<dbReference type="EnsemblProtists" id="EOD23660">
    <property type="protein sequence ID" value="EOD23660"/>
    <property type="gene ID" value="EMIHUDRAFT_373884"/>
</dbReference>
<sequence length="145" mass="16366">MWASGLLRRRGRLRPGSARPATAGRRRARSRCSSKWRRWRLRRRSFSRTALTGICRLSIVVAFRTRARRATRVAPRGHEPSAIRSRSQKLLARTAADSAIAAAAVELSRRLVPHMLPPCGCCRRAWRSAVLQGCADSIPRLGRRM</sequence>
<evidence type="ECO:0000313" key="2">
    <source>
        <dbReference type="Proteomes" id="UP000013827"/>
    </source>
</evidence>
<dbReference type="GeneID" id="17269207"/>
<dbReference type="Proteomes" id="UP000013827">
    <property type="component" value="Unassembled WGS sequence"/>
</dbReference>
<name>A0A0D3JJH5_EMIH1</name>